<organism evidence="2 3">
    <name type="scientific">Candidatus Methanocrinis alkalitolerans</name>
    <dbReference type="NCBI Taxonomy" id="3033395"/>
    <lineage>
        <taxon>Archaea</taxon>
        <taxon>Methanobacteriati</taxon>
        <taxon>Methanobacteriota</taxon>
        <taxon>Stenosarchaea group</taxon>
        <taxon>Methanomicrobia</taxon>
        <taxon>Methanotrichales</taxon>
        <taxon>Methanotrichaceae</taxon>
        <taxon>Methanocrinis</taxon>
    </lineage>
</organism>
<feature type="compositionally biased region" description="Polar residues" evidence="1">
    <location>
        <begin position="38"/>
        <end position="47"/>
    </location>
</feature>
<evidence type="ECO:0000313" key="3">
    <source>
        <dbReference type="Proteomes" id="UP001215956"/>
    </source>
</evidence>
<sequence length="290" mass="31191">MLLILLFAGLVASIPAAGDGAAGGGRMEDKDGGLDISSAPSPTEVSRGETVTWNVTVHNPTSKPMKDVFLMVTFDAEVEPVAASIAPAPSSASLFRFEEVGARSFATLSLVVRVPRPERSFVMSRSITGEGFVSVSEEYSTRKEPYEIRCEVAAWGEGTDGPVRNSSVVSVLGEEGAVVKVQETGSGEYSSREEVRVDEGMRSIEISRDVSAEHRPFALDLLGDGSGNRTTLWSEMIDLRNYIVGDFSRFGRGNATFLDGWHYAKLDRNGTVISSGEGFGRIRQAEMIGP</sequence>
<gene>
    <name evidence="2" type="ORF">P0O24_05290</name>
</gene>
<keyword evidence="3" id="KW-1185">Reference proteome</keyword>
<name>A0ABT5XE67_9EURY</name>
<accession>A0ABT5XE67</accession>
<comment type="caution">
    <text evidence="2">The sequence shown here is derived from an EMBL/GenBank/DDBJ whole genome shotgun (WGS) entry which is preliminary data.</text>
</comment>
<dbReference type="RefSeq" id="WP_316968699.1">
    <property type="nucleotide sequence ID" value="NZ_JARFPL010000012.1"/>
</dbReference>
<evidence type="ECO:0008006" key="4">
    <source>
        <dbReference type="Google" id="ProtNLM"/>
    </source>
</evidence>
<feature type="region of interest" description="Disordered" evidence="1">
    <location>
        <begin position="18"/>
        <end position="47"/>
    </location>
</feature>
<reference evidence="2 3" key="1">
    <citation type="submission" date="2023-03" db="EMBL/GenBank/DDBJ databases">
        <title>Whole genome sequencing of Methanotrichaceae archaeon M04Ac.</title>
        <authorList>
            <person name="Khomyakova M.A."/>
            <person name="Merkel A.Y."/>
            <person name="Slobodkin A.I."/>
        </authorList>
    </citation>
    <scope>NUCLEOTIDE SEQUENCE [LARGE SCALE GENOMIC DNA]</scope>
    <source>
        <strain evidence="2 3">M04Ac</strain>
    </source>
</reference>
<dbReference type="EMBL" id="JARFPL010000012">
    <property type="protein sequence ID" value="MDF0592994.1"/>
    <property type="molecule type" value="Genomic_DNA"/>
</dbReference>
<evidence type="ECO:0000256" key="1">
    <source>
        <dbReference type="SAM" id="MobiDB-lite"/>
    </source>
</evidence>
<dbReference type="Proteomes" id="UP001215956">
    <property type="component" value="Unassembled WGS sequence"/>
</dbReference>
<protein>
    <recommendedName>
        <fullName evidence="4">CARDB domain-containing protein</fullName>
    </recommendedName>
</protein>
<evidence type="ECO:0000313" key="2">
    <source>
        <dbReference type="EMBL" id="MDF0592994.1"/>
    </source>
</evidence>
<proteinExistence type="predicted"/>